<reference evidence="6 7" key="1">
    <citation type="submission" date="2017-05" db="EMBL/GenBank/DDBJ databases">
        <authorList>
            <person name="Varghese N."/>
            <person name="Submissions S."/>
        </authorList>
    </citation>
    <scope>NUCLEOTIDE SEQUENCE [LARGE SCALE GENOMIC DNA]</scope>
    <source>
        <strain evidence="6 7">DSM 25457</strain>
    </source>
</reference>
<dbReference type="InterPro" id="IPR002142">
    <property type="entry name" value="Peptidase_S49"/>
</dbReference>
<dbReference type="PANTHER" id="PTHR42987">
    <property type="entry name" value="PEPTIDASE S49"/>
    <property type="match status" value="1"/>
</dbReference>
<sequence length="397" mass="42635">MFGIAARRKNQNFRFIGIVKVCLLVASLSGCQHPVRALVGGNMNLGGKMGVDGDIRMTGQVATVSRSDNTATPIQSVVVDGNQNSSSGRIAVVDVDGLIVNRNFSGLNTMGENPVALFREKMRRIECDGSISAVVLRINTPGGGVTATDILANDIARLKKCRDIPVVACLMTTGCGGGYYLATHADQIVAHPTSVVGGIGVILNSYNMEDTLGQYNVVSIPVKAGDKIDLGSPERAMGEDERDILQVMADQFHERFIAQVKRTRRLREPPTEDLIETDQLALQGEDSDPTELDPANSPIFDGRVWTGNQAVEIGLVDSTGYLDDAIDIAGQMAGLSSDAPVVLLRRSNDRALSEFDVTPIMPTASLLPMNVPGMDRSMMPTFLYLWQPEPKFVTAGG</sequence>
<evidence type="ECO:0000256" key="2">
    <source>
        <dbReference type="ARBA" id="ARBA00022670"/>
    </source>
</evidence>
<organism evidence="6 7">
    <name type="scientific">Neorhodopirellula lusitana</name>
    <dbReference type="NCBI Taxonomy" id="445327"/>
    <lineage>
        <taxon>Bacteria</taxon>
        <taxon>Pseudomonadati</taxon>
        <taxon>Planctomycetota</taxon>
        <taxon>Planctomycetia</taxon>
        <taxon>Pirellulales</taxon>
        <taxon>Pirellulaceae</taxon>
        <taxon>Neorhodopirellula</taxon>
    </lineage>
</organism>
<evidence type="ECO:0000313" key="6">
    <source>
        <dbReference type="EMBL" id="SMP47484.1"/>
    </source>
</evidence>
<keyword evidence="3" id="KW-0378">Hydrolase</keyword>
<accession>A0ABY1PV37</accession>
<keyword evidence="4" id="KW-0720">Serine protease</keyword>
<dbReference type="InterPro" id="IPR047272">
    <property type="entry name" value="S49_SppA_C"/>
</dbReference>
<proteinExistence type="inferred from homology"/>
<comment type="similarity">
    <text evidence="1">Belongs to the peptidase S49 family.</text>
</comment>
<dbReference type="PROSITE" id="PS51257">
    <property type="entry name" value="PROKAR_LIPOPROTEIN"/>
    <property type="match status" value="1"/>
</dbReference>
<keyword evidence="2" id="KW-0645">Protease</keyword>
<keyword evidence="7" id="KW-1185">Reference proteome</keyword>
<evidence type="ECO:0000313" key="7">
    <source>
        <dbReference type="Proteomes" id="UP001158067"/>
    </source>
</evidence>
<evidence type="ECO:0000256" key="4">
    <source>
        <dbReference type="ARBA" id="ARBA00022825"/>
    </source>
</evidence>
<name>A0ABY1PV37_9BACT</name>
<protein>
    <submittedName>
        <fullName evidence="6">Signal peptide peptidase A. Serine peptidase. MEROPS family S49</fullName>
    </submittedName>
</protein>
<dbReference type="Pfam" id="PF01343">
    <property type="entry name" value="Peptidase_S49"/>
    <property type="match status" value="1"/>
</dbReference>
<dbReference type="InterPro" id="IPR029045">
    <property type="entry name" value="ClpP/crotonase-like_dom_sf"/>
</dbReference>
<gene>
    <name evidence="6" type="ORF">SAMN06265222_102304</name>
</gene>
<dbReference type="CDD" id="cd07023">
    <property type="entry name" value="S49_Sppa_N_C"/>
    <property type="match status" value="1"/>
</dbReference>
<dbReference type="RefSeq" id="WP_283431624.1">
    <property type="nucleotide sequence ID" value="NZ_FXUG01000002.1"/>
</dbReference>
<dbReference type="Proteomes" id="UP001158067">
    <property type="component" value="Unassembled WGS sequence"/>
</dbReference>
<evidence type="ECO:0000259" key="5">
    <source>
        <dbReference type="Pfam" id="PF01343"/>
    </source>
</evidence>
<comment type="caution">
    <text evidence="6">The sequence shown here is derived from an EMBL/GenBank/DDBJ whole genome shotgun (WGS) entry which is preliminary data.</text>
</comment>
<evidence type="ECO:0000256" key="3">
    <source>
        <dbReference type="ARBA" id="ARBA00022801"/>
    </source>
</evidence>
<dbReference type="EMBL" id="FXUG01000002">
    <property type="protein sequence ID" value="SMP47484.1"/>
    <property type="molecule type" value="Genomic_DNA"/>
</dbReference>
<dbReference type="Gene3D" id="3.90.226.10">
    <property type="entry name" value="2-enoyl-CoA Hydratase, Chain A, domain 1"/>
    <property type="match status" value="1"/>
</dbReference>
<dbReference type="Gene3D" id="6.20.330.10">
    <property type="match status" value="1"/>
</dbReference>
<evidence type="ECO:0000256" key="1">
    <source>
        <dbReference type="ARBA" id="ARBA00008683"/>
    </source>
</evidence>
<feature type="domain" description="Peptidase S49" evidence="5">
    <location>
        <begin position="162"/>
        <end position="269"/>
    </location>
</feature>
<dbReference type="SUPFAM" id="SSF52096">
    <property type="entry name" value="ClpP/crotonase"/>
    <property type="match status" value="1"/>
</dbReference>
<dbReference type="PANTHER" id="PTHR42987:SF4">
    <property type="entry name" value="PROTEASE SOHB-RELATED"/>
    <property type="match status" value="1"/>
</dbReference>